<evidence type="ECO:0000256" key="3">
    <source>
        <dbReference type="ARBA" id="ARBA00023157"/>
    </source>
</evidence>
<dbReference type="PROSITE" id="PS51352">
    <property type="entry name" value="THIOREDOXIN_2"/>
    <property type="match status" value="1"/>
</dbReference>
<dbReference type="InterPro" id="IPR012336">
    <property type="entry name" value="Thioredoxin-like_fold"/>
</dbReference>
<comment type="caution">
    <text evidence="6">The sequence shown here is derived from an EMBL/GenBank/DDBJ whole genome shotgun (WGS) entry which is preliminary data.</text>
</comment>
<dbReference type="InterPro" id="IPR013766">
    <property type="entry name" value="Thioredoxin_domain"/>
</dbReference>
<keyword evidence="4" id="KW-0676">Redox-active center</keyword>
<dbReference type="CDD" id="cd02966">
    <property type="entry name" value="TlpA_like_family"/>
    <property type="match status" value="1"/>
</dbReference>
<gene>
    <name evidence="6" type="ORF">OMO38_01885</name>
</gene>
<name>A0ABT3HTZ1_9FLAO</name>
<keyword evidence="2" id="KW-0201">Cytochrome c-type biogenesis</keyword>
<dbReference type="PANTHER" id="PTHR42852">
    <property type="entry name" value="THIOL:DISULFIDE INTERCHANGE PROTEIN DSBE"/>
    <property type="match status" value="1"/>
</dbReference>
<evidence type="ECO:0000259" key="5">
    <source>
        <dbReference type="PROSITE" id="PS51352"/>
    </source>
</evidence>
<accession>A0ABT3HTZ1</accession>
<dbReference type="PANTHER" id="PTHR42852:SF6">
    <property type="entry name" value="THIOL:DISULFIDE INTERCHANGE PROTEIN DSBE"/>
    <property type="match status" value="1"/>
</dbReference>
<protein>
    <submittedName>
        <fullName evidence="6">TlpA family protein disulfide reductase</fullName>
    </submittedName>
</protein>
<dbReference type="Proteomes" id="UP001163731">
    <property type="component" value="Unassembled WGS sequence"/>
</dbReference>
<proteinExistence type="predicted"/>
<feature type="domain" description="Thioredoxin" evidence="5">
    <location>
        <begin position="244"/>
        <end position="381"/>
    </location>
</feature>
<evidence type="ECO:0000256" key="4">
    <source>
        <dbReference type="ARBA" id="ARBA00023284"/>
    </source>
</evidence>
<keyword evidence="3" id="KW-1015">Disulfide bond</keyword>
<dbReference type="RefSeq" id="WP_264748551.1">
    <property type="nucleotide sequence ID" value="NZ_JAPDHW010000001.1"/>
</dbReference>
<keyword evidence="7" id="KW-1185">Reference proteome</keyword>
<evidence type="ECO:0000313" key="6">
    <source>
        <dbReference type="EMBL" id="MCW3167267.1"/>
    </source>
</evidence>
<evidence type="ECO:0000256" key="2">
    <source>
        <dbReference type="ARBA" id="ARBA00022748"/>
    </source>
</evidence>
<reference evidence="6" key="1">
    <citation type="submission" date="2022-10" db="EMBL/GenBank/DDBJ databases">
        <title>Chryseobacterium babae sp. nov. isolated from the gut of the beetle Oryctes rhinoceros, and Chryseobacterium kimseyorum sp. nov., isolated from a stick insect rearing cage.</title>
        <authorList>
            <person name="Shelomi M."/>
            <person name="Han C.-J."/>
            <person name="Chen W.-M."/>
            <person name="Chen H.-K."/>
            <person name="Liaw S.-J."/>
            <person name="Muhle E."/>
            <person name="Clermont D."/>
        </authorList>
    </citation>
    <scope>NUCLEOTIDE SEQUENCE</scope>
    <source>
        <strain evidence="6">09-1422</strain>
    </source>
</reference>
<dbReference type="SUPFAM" id="SSF52833">
    <property type="entry name" value="Thioredoxin-like"/>
    <property type="match status" value="1"/>
</dbReference>
<dbReference type="Gene3D" id="3.40.30.10">
    <property type="entry name" value="Glutaredoxin"/>
    <property type="match status" value="1"/>
</dbReference>
<evidence type="ECO:0000256" key="1">
    <source>
        <dbReference type="ARBA" id="ARBA00004196"/>
    </source>
</evidence>
<comment type="subcellular location">
    <subcellularLocation>
        <location evidence="1">Cell envelope</location>
    </subcellularLocation>
</comment>
<organism evidence="6 7">
    <name type="scientific">Chryseobacterium kimseyorum</name>
    <dbReference type="NCBI Taxonomy" id="2984028"/>
    <lineage>
        <taxon>Bacteria</taxon>
        <taxon>Pseudomonadati</taxon>
        <taxon>Bacteroidota</taxon>
        <taxon>Flavobacteriia</taxon>
        <taxon>Flavobacteriales</taxon>
        <taxon>Weeksellaceae</taxon>
        <taxon>Chryseobacterium group</taxon>
        <taxon>Chryseobacterium</taxon>
    </lineage>
</organism>
<sequence>MKKILLSSFVLLNVICFGQNIKVSGKSYRPMKYKLLMVNAFNNKYYNGNQMRDSAAVDSGKFEFVIPSQTADIPYAYIFADRITENSFYNSDTFFINSKTKNIVVGKENLPQNFEVTNDETLIKTEVLKFQKYFENHNKEKDAFMKASQKEYEQIPDKEKVPQEFWDQYTSSENKLSVKEDSILLNFVRINPNSFVSLWKLVEKFERNGYSKIYDEIFSRLSSDLKSKPTAETLRLAIKEASVFQIGKKFPGSKIKNIKNPASEFILPKAEYTLVDFWFSSCKPCLEQMPNYVQLYSEYKSKGFEIVGIATDQKKYKNNLQITIQKFKIPWNNYWDEDGKQSSDWTITSFPTNYLLDKDGNIVAKNISEKELSSLLISKLK</sequence>
<dbReference type="InterPro" id="IPR050553">
    <property type="entry name" value="Thioredoxin_ResA/DsbE_sf"/>
</dbReference>
<dbReference type="Pfam" id="PF13905">
    <property type="entry name" value="Thioredoxin_8"/>
    <property type="match status" value="1"/>
</dbReference>
<evidence type="ECO:0000313" key="7">
    <source>
        <dbReference type="Proteomes" id="UP001163731"/>
    </source>
</evidence>
<dbReference type="InterPro" id="IPR036249">
    <property type="entry name" value="Thioredoxin-like_sf"/>
</dbReference>
<dbReference type="EMBL" id="JAPDHW010000001">
    <property type="protein sequence ID" value="MCW3167267.1"/>
    <property type="molecule type" value="Genomic_DNA"/>
</dbReference>